<gene>
    <name evidence="2" type="ORF">HF295_02390</name>
</gene>
<dbReference type="EMBL" id="CP051151">
    <property type="protein sequence ID" value="QLY39770.1"/>
    <property type="molecule type" value="Genomic_DNA"/>
</dbReference>
<keyword evidence="2" id="KW-0378">Hydrolase</keyword>
<dbReference type="SUPFAM" id="SSF56601">
    <property type="entry name" value="beta-lactamase/transpeptidase-like"/>
    <property type="match status" value="1"/>
</dbReference>
<dbReference type="GO" id="GO:0016787">
    <property type="term" value="F:hydrolase activity"/>
    <property type="evidence" value="ECO:0007669"/>
    <property type="project" value="UniProtKB-KW"/>
</dbReference>
<dbReference type="InterPro" id="IPR012338">
    <property type="entry name" value="Beta-lactam/transpept-like"/>
</dbReference>
<protein>
    <submittedName>
        <fullName evidence="2">Serine hydrolase</fullName>
    </submittedName>
</protein>
<dbReference type="Proteomes" id="UP000512167">
    <property type="component" value="Chromosome"/>
</dbReference>
<dbReference type="PANTHER" id="PTHR43283:SF7">
    <property type="entry name" value="BETA-LACTAMASE-RELATED DOMAIN-CONTAINING PROTEIN"/>
    <property type="match status" value="1"/>
</dbReference>
<proteinExistence type="predicted"/>
<dbReference type="Gene3D" id="3.40.710.10">
    <property type="entry name" value="DD-peptidase/beta-lactamase superfamily"/>
    <property type="match status" value="1"/>
</dbReference>
<evidence type="ECO:0000259" key="1">
    <source>
        <dbReference type="Pfam" id="PF00144"/>
    </source>
</evidence>
<dbReference type="InterPro" id="IPR001466">
    <property type="entry name" value="Beta-lactam-related"/>
</dbReference>
<sequence length="348" mass="40545">MNFPKNDFNKISCRDANIDKHYLYEMLEKINREKINIHQMHLSYQGSMIFEMYADGKKDQLENVYSVSKSFTSIAIGILIDKGLLKLDDYVLLYFSEDLKKYDPGYEKLQLKHLLTMTSGQKTDRFHGLTPQHNPIEIYFNTELAYEPGLHFAYSNFDSLILSAIVTKTTGKLLDDFLQEELYSVIGIEKTEWPQFGGYTLGCTGLRISVKDMARFGLFLLNDGQWDGKQIVSKSYLRMASQKQVDTSSEKIKLNKHGYGYQFWINEFGGYKAAGLYNQLIIINKEYETVFSIIAYEERPLTELFRDYVLEGFKSAYKETHLSLKDQIKAYQKLSLELLDEEEKVRKY</sequence>
<evidence type="ECO:0000313" key="2">
    <source>
        <dbReference type="EMBL" id="QLY39770.1"/>
    </source>
</evidence>
<dbReference type="AlphaFoldDB" id="A0A7L6N0J0"/>
<name>A0A7L6N0J0_9MOLU</name>
<keyword evidence="3" id="KW-1185">Reference proteome</keyword>
<dbReference type="KEGG" id="tbk:HF295_02390"/>
<dbReference type="InterPro" id="IPR050789">
    <property type="entry name" value="Diverse_Enzym_Activities"/>
</dbReference>
<organism evidence="2 3">
    <name type="scientific">Hujiaoplasma nucleasis</name>
    <dbReference type="NCBI Taxonomy" id="2725268"/>
    <lineage>
        <taxon>Bacteria</taxon>
        <taxon>Bacillati</taxon>
        <taxon>Mycoplasmatota</taxon>
        <taxon>Mollicutes</taxon>
        <taxon>Candidatus Izemoplasmatales</taxon>
        <taxon>Hujiaoplasmataceae</taxon>
        <taxon>Hujiaoplasma</taxon>
    </lineage>
</organism>
<dbReference type="RefSeq" id="WP_312032251.1">
    <property type="nucleotide sequence ID" value="NZ_CP051151.1"/>
</dbReference>
<accession>A0A7L6N0J0</accession>
<dbReference type="Pfam" id="PF00144">
    <property type="entry name" value="Beta-lactamase"/>
    <property type="match status" value="1"/>
</dbReference>
<dbReference type="PANTHER" id="PTHR43283">
    <property type="entry name" value="BETA-LACTAMASE-RELATED"/>
    <property type="match status" value="1"/>
</dbReference>
<feature type="domain" description="Beta-lactamase-related" evidence="1">
    <location>
        <begin position="59"/>
        <end position="295"/>
    </location>
</feature>
<evidence type="ECO:0000313" key="3">
    <source>
        <dbReference type="Proteomes" id="UP000512167"/>
    </source>
</evidence>
<reference evidence="2 3" key="1">
    <citation type="submission" date="2020-04" db="EMBL/GenBank/DDBJ databases">
        <authorList>
            <person name="Zheng R.K."/>
            <person name="Sun C.M."/>
        </authorList>
    </citation>
    <scope>NUCLEOTIDE SEQUENCE [LARGE SCALE GENOMIC DNA]</scope>
    <source>
        <strain evidence="3">zrk29</strain>
    </source>
</reference>